<dbReference type="Proteomes" id="UP001152797">
    <property type="component" value="Unassembled WGS sequence"/>
</dbReference>
<feature type="signal peptide" evidence="3">
    <location>
        <begin position="1"/>
        <end position="22"/>
    </location>
</feature>
<evidence type="ECO:0000256" key="1">
    <source>
        <dbReference type="SAM" id="MobiDB-lite"/>
    </source>
</evidence>
<keyword evidence="2" id="KW-1133">Transmembrane helix</keyword>
<gene>
    <name evidence="4" type="ORF">C1SCF055_LOCUS12406</name>
</gene>
<dbReference type="SUPFAM" id="SSF52129">
    <property type="entry name" value="Caspase-like"/>
    <property type="match status" value="1"/>
</dbReference>
<feature type="region of interest" description="Disordered" evidence="1">
    <location>
        <begin position="588"/>
        <end position="662"/>
    </location>
</feature>
<evidence type="ECO:0000313" key="6">
    <source>
        <dbReference type="Proteomes" id="UP001152797"/>
    </source>
</evidence>
<reference evidence="5 6" key="2">
    <citation type="submission" date="2024-05" db="EMBL/GenBank/DDBJ databases">
        <authorList>
            <person name="Chen Y."/>
            <person name="Shah S."/>
            <person name="Dougan E. K."/>
            <person name="Thang M."/>
            <person name="Chan C."/>
        </authorList>
    </citation>
    <scope>NUCLEOTIDE SEQUENCE [LARGE SCALE GENOMIC DNA]</scope>
</reference>
<dbReference type="AlphaFoldDB" id="A0A9P1C6Z8"/>
<evidence type="ECO:0000256" key="2">
    <source>
        <dbReference type="SAM" id="Phobius"/>
    </source>
</evidence>
<feature type="transmembrane region" description="Helical" evidence="2">
    <location>
        <begin position="280"/>
        <end position="301"/>
    </location>
</feature>
<keyword evidence="3" id="KW-0732">Signal</keyword>
<evidence type="ECO:0000313" key="5">
    <source>
        <dbReference type="EMBL" id="CAL4772223.1"/>
    </source>
</evidence>
<sequence>MAVAPGLGKLVVLAVGFQLICCQCFDQFGTDVVTDAMPLGFSMLETPEPSPFSLDVYHFHCGYAPVKSEAECMGPENGHCRAGTKCYIKDNAKTKEIYASCCCNRTDTPVDMIERSSSDWSCFASYVDSPSETHGKTPFCDILCCRRPGVSRSCHGNKPICCNAEVESCGITLQGEPCCAAYHEEAKATCCHDVGTTCWSSPASWIVVPFLPGTPCCLEHLPDVTCVSQSNCSKGFGGALGWSGASVLAAAGCQAFFYMKGSGADLLPGRRWCWCLKMTAPALCLFFALHAVVYMNFLHIWEKVTPAQTARVCVWWAMWSLLAMQATVCVFVKLLRARQRHNQPPAPALARFPPNRTGVRVAILINIEDYLNRGIWPRVYDRSFQELVSQHQQNDWQVFPWYDLKKNDVESMLGQVEPHVRGANGPIIRLHISCHAQFVYGCPQFLPADAGGWRDGVPILPLVKNLSSIDGCRNARIHVTLNGCMDIPGWRERLWWGCWLGWNQDDFRISPRRHLLPKSEAQAWILLPCHPGRRVPGDEEHGGIFTRKILRVLRDHLGDDDFQFEEYYDEIIAALRTTEDGVRFNPYLITTGNTSPNTAANQNNVQPQHEEIPHRPSQETAGSVETQSTATSSLRPSQDPEAACYTGPCPEPETTGEMKPSN</sequence>
<protein>
    <submittedName>
        <fullName evidence="4">Uncharacterized protein</fullName>
    </submittedName>
</protein>
<evidence type="ECO:0000313" key="4">
    <source>
        <dbReference type="EMBL" id="CAI3984911.1"/>
    </source>
</evidence>
<organism evidence="4">
    <name type="scientific">Cladocopium goreaui</name>
    <dbReference type="NCBI Taxonomy" id="2562237"/>
    <lineage>
        <taxon>Eukaryota</taxon>
        <taxon>Sar</taxon>
        <taxon>Alveolata</taxon>
        <taxon>Dinophyceae</taxon>
        <taxon>Suessiales</taxon>
        <taxon>Symbiodiniaceae</taxon>
        <taxon>Cladocopium</taxon>
    </lineage>
</organism>
<dbReference type="InterPro" id="IPR029030">
    <property type="entry name" value="Caspase-like_dom_sf"/>
</dbReference>
<dbReference type="OrthoDB" id="409840at2759"/>
<dbReference type="EMBL" id="CAMXCT020000934">
    <property type="protein sequence ID" value="CAL1138286.1"/>
    <property type="molecule type" value="Genomic_DNA"/>
</dbReference>
<reference evidence="4" key="1">
    <citation type="submission" date="2022-10" db="EMBL/GenBank/DDBJ databases">
        <authorList>
            <person name="Chen Y."/>
            <person name="Dougan E. K."/>
            <person name="Chan C."/>
            <person name="Rhodes N."/>
            <person name="Thang M."/>
        </authorList>
    </citation>
    <scope>NUCLEOTIDE SEQUENCE</scope>
</reference>
<feature type="compositionally biased region" description="Basic and acidic residues" evidence="1">
    <location>
        <begin position="608"/>
        <end position="617"/>
    </location>
</feature>
<feature type="chain" id="PRO_5043270152" evidence="3">
    <location>
        <begin position="23"/>
        <end position="662"/>
    </location>
</feature>
<keyword evidence="2" id="KW-0812">Transmembrane</keyword>
<keyword evidence="6" id="KW-1185">Reference proteome</keyword>
<accession>A0A9P1C6Z8</accession>
<evidence type="ECO:0000256" key="3">
    <source>
        <dbReference type="SAM" id="SignalP"/>
    </source>
</evidence>
<dbReference type="EMBL" id="CAMXCT030000934">
    <property type="protein sequence ID" value="CAL4772223.1"/>
    <property type="molecule type" value="Genomic_DNA"/>
</dbReference>
<proteinExistence type="predicted"/>
<name>A0A9P1C6Z8_9DINO</name>
<feature type="compositionally biased region" description="Polar residues" evidence="1">
    <location>
        <begin position="588"/>
        <end position="607"/>
    </location>
</feature>
<comment type="caution">
    <text evidence="4">The sequence shown here is derived from an EMBL/GenBank/DDBJ whole genome shotgun (WGS) entry which is preliminary data.</text>
</comment>
<dbReference type="EMBL" id="CAMXCT010000934">
    <property type="protein sequence ID" value="CAI3984911.1"/>
    <property type="molecule type" value="Genomic_DNA"/>
</dbReference>
<feature type="compositionally biased region" description="Polar residues" evidence="1">
    <location>
        <begin position="618"/>
        <end position="636"/>
    </location>
</feature>
<feature type="transmembrane region" description="Helical" evidence="2">
    <location>
        <begin position="239"/>
        <end position="259"/>
    </location>
</feature>
<keyword evidence="2" id="KW-0472">Membrane</keyword>
<feature type="transmembrane region" description="Helical" evidence="2">
    <location>
        <begin position="313"/>
        <end position="335"/>
    </location>
</feature>